<name>A0AAE1V2Y9_9SOLA</name>
<dbReference type="AlphaFoldDB" id="A0AAE1V2Y9"/>
<dbReference type="Proteomes" id="UP001291623">
    <property type="component" value="Unassembled WGS sequence"/>
</dbReference>
<comment type="caution">
    <text evidence="1">The sequence shown here is derived from an EMBL/GenBank/DDBJ whole genome shotgun (WGS) entry which is preliminary data.</text>
</comment>
<gene>
    <name evidence="1" type="ORF">RND71_031216</name>
</gene>
<reference evidence="1" key="1">
    <citation type="submission" date="2023-12" db="EMBL/GenBank/DDBJ databases">
        <title>Genome assembly of Anisodus tanguticus.</title>
        <authorList>
            <person name="Wang Y.-J."/>
        </authorList>
    </citation>
    <scope>NUCLEOTIDE SEQUENCE</scope>
    <source>
        <strain evidence="1">KB-2021</strain>
        <tissue evidence="1">Leaf</tissue>
    </source>
</reference>
<accession>A0AAE1V2Y9</accession>
<keyword evidence="2" id="KW-1185">Reference proteome</keyword>
<evidence type="ECO:0000313" key="2">
    <source>
        <dbReference type="Proteomes" id="UP001291623"/>
    </source>
</evidence>
<sequence>MNASDQHLLTSEVLKLAFRLVHLYIELRQVNLGIFTLSKVVREVVYSVANSLSMLLCSPEFRLSIRNAVKSIPGGQASGCIRELIVDVAESLKWIKSEYQLLAESDSAEPRSSSCDMLFFDLKAEILGKSMTELYTLILYSMTSTTSNSNLVALSVKDFMAVIRPEHSVRQMHLRMTFAQYAGLWSFSFIYICLVEAAKDWLERISWEDENYFSCIVQPSTPIPAVLHIIAEFCHQQTVID</sequence>
<dbReference type="InterPro" id="IPR052609">
    <property type="entry name" value="Ribosome_Biogenesis_Reg"/>
</dbReference>
<dbReference type="PANTHER" id="PTHR15682:SF2">
    <property type="entry name" value="UNHEALTHY RIBOSOME BIOGENESIS PROTEIN 2 HOMOLOG"/>
    <property type="match status" value="1"/>
</dbReference>
<dbReference type="PANTHER" id="PTHR15682">
    <property type="entry name" value="UNHEALTHY RIBOSOME BIOGENESIS PROTEIN 2 HOMOLOG"/>
    <property type="match status" value="1"/>
</dbReference>
<protein>
    <submittedName>
        <fullName evidence="1">Uncharacterized protein</fullName>
    </submittedName>
</protein>
<evidence type="ECO:0000313" key="1">
    <source>
        <dbReference type="EMBL" id="KAK4348461.1"/>
    </source>
</evidence>
<dbReference type="GO" id="GO:0042254">
    <property type="term" value="P:ribosome biogenesis"/>
    <property type="evidence" value="ECO:0007669"/>
    <property type="project" value="TreeGrafter"/>
</dbReference>
<dbReference type="Gene3D" id="1.20.1070.10">
    <property type="entry name" value="Rhodopsin 7-helix transmembrane proteins"/>
    <property type="match status" value="1"/>
</dbReference>
<dbReference type="EMBL" id="JAVYJV010000017">
    <property type="protein sequence ID" value="KAK4348461.1"/>
    <property type="molecule type" value="Genomic_DNA"/>
</dbReference>
<dbReference type="GO" id="GO:0005730">
    <property type="term" value="C:nucleolus"/>
    <property type="evidence" value="ECO:0007669"/>
    <property type="project" value="TreeGrafter"/>
</dbReference>
<proteinExistence type="predicted"/>
<organism evidence="1 2">
    <name type="scientific">Anisodus tanguticus</name>
    <dbReference type="NCBI Taxonomy" id="243964"/>
    <lineage>
        <taxon>Eukaryota</taxon>
        <taxon>Viridiplantae</taxon>
        <taxon>Streptophyta</taxon>
        <taxon>Embryophyta</taxon>
        <taxon>Tracheophyta</taxon>
        <taxon>Spermatophyta</taxon>
        <taxon>Magnoliopsida</taxon>
        <taxon>eudicotyledons</taxon>
        <taxon>Gunneridae</taxon>
        <taxon>Pentapetalae</taxon>
        <taxon>asterids</taxon>
        <taxon>lamiids</taxon>
        <taxon>Solanales</taxon>
        <taxon>Solanaceae</taxon>
        <taxon>Solanoideae</taxon>
        <taxon>Hyoscyameae</taxon>
        <taxon>Anisodus</taxon>
    </lineage>
</organism>